<evidence type="ECO:0000313" key="1">
    <source>
        <dbReference type="EMBL" id="ERJ74311.1"/>
    </source>
</evidence>
<accession>U2IK83</accession>
<dbReference type="Proteomes" id="UP000016617">
    <property type="component" value="Unassembled WGS sequence"/>
</dbReference>
<dbReference type="EMBL" id="AWVA01000103">
    <property type="protein sequence ID" value="ERJ74311.1"/>
    <property type="molecule type" value="Genomic_DNA"/>
</dbReference>
<name>U2IK83_9STRE</name>
<proteinExistence type="predicted"/>
<dbReference type="HOGENOM" id="CLU_3297425_0_0_9"/>
<dbReference type="AlphaFoldDB" id="U2IK83"/>
<evidence type="ECO:0000313" key="2">
    <source>
        <dbReference type="Proteomes" id="UP000016617"/>
    </source>
</evidence>
<gene>
    <name evidence="1" type="ORF">HMPREF1557_01712</name>
</gene>
<reference evidence="1 2" key="1">
    <citation type="submission" date="2013-06" db="EMBL/GenBank/DDBJ databases">
        <authorList>
            <person name="Weinstock G."/>
            <person name="Sodergren E."/>
            <person name="Lobos E.A."/>
            <person name="Fulton L."/>
            <person name="Fulton R."/>
            <person name="Courtney L."/>
            <person name="Fronick C."/>
            <person name="O'Laughlin M."/>
            <person name="Godfrey J."/>
            <person name="Wilson R.M."/>
            <person name="Miner T."/>
            <person name="Farmer C."/>
            <person name="Delehaunty K."/>
            <person name="Cordes M."/>
            <person name="Minx P."/>
            <person name="Tomlinson C."/>
            <person name="Chen J."/>
            <person name="Wollam A."/>
            <person name="Pepin K.H."/>
            <person name="Bhonagiri V."/>
            <person name="Zhang X."/>
            <person name="Warren W."/>
            <person name="Mitreva M."/>
            <person name="Mardis E.R."/>
            <person name="Wilson R.K."/>
        </authorList>
    </citation>
    <scope>NUCLEOTIDE SEQUENCE [LARGE SCALE GENOMIC DNA]</scope>
    <source>
        <strain evidence="1 2">W1703</strain>
    </source>
</reference>
<organism evidence="1 2">
    <name type="scientific">Streptococcus sobrinus W1703</name>
    <dbReference type="NCBI Taxonomy" id="1227275"/>
    <lineage>
        <taxon>Bacteria</taxon>
        <taxon>Bacillati</taxon>
        <taxon>Bacillota</taxon>
        <taxon>Bacilli</taxon>
        <taxon>Lactobacillales</taxon>
        <taxon>Streptococcaceae</taxon>
        <taxon>Streptococcus</taxon>
    </lineage>
</organism>
<protein>
    <submittedName>
        <fullName evidence="1">Uncharacterized protein</fullName>
    </submittedName>
</protein>
<comment type="caution">
    <text evidence="1">The sequence shown here is derived from an EMBL/GenBank/DDBJ whole genome shotgun (WGS) entry which is preliminary data.</text>
</comment>
<sequence length="40" mass="4457">MSKSVIEIETEIGRTKSHQLLSQSHLLGFEAAGLNQKYLV</sequence>